<proteinExistence type="predicted"/>
<dbReference type="EMBL" id="LR796738">
    <property type="protein sequence ID" value="CAB4161912.1"/>
    <property type="molecule type" value="Genomic_DNA"/>
</dbReference>
<evidence type="ECO:0000313" key="1">
    <source>
        <dbReference type="EMBL" id="CAB4161912.1"/>
    </source>
</evidence>
<reference evidence="1" key="1">
    <citation type="submission" date="2020-04" db="EMBL/GenBank/DDBJ databases">
        <authorList>
            <person name="Chiriac C."/>
            <person name="Salcher M."/>
            <person name="Ghai R."/>
            <person name="Kavagutti S V."/>
        </authorList>
    </citation>
    <scope>NUCLEOTIDE SEQUENCE</scope>
</reference>
<sequence length="74" mass="7942">MKLTYILALLALTLPARAVFELGSDGPGGFSVWHEDHWDVNGIHVDPPQSVPEASPTLVLTLAAAALLHGRCRK</sequence>
<gene>
    <name evidence="1" type="ORF">UFOVP783_6</name>
</gene>
<organism evidence="1">
    <name type="scientific">uncultured Caudovirales phage</name>
    <dbReference type="NCBI Taxonomy" id="2100421"/>
    <lineage>
        <taxon>Viruses</taxon>
        <taxon>Duplodnaviria</taxon>
        <taxon>Heunggongvirae</taxon>
        <taxon>Uroviricota</taxon>
        <taxon>Caudoviricetes</taxon>
        <taxon>Peduoviridae</taxon>
        <taxon>Maltschvirus</taxon>
        <taxon>Maltschvirus maltsch</taxon>
    </lineage>
</organism>
<protein>
    <submittedName>
        <fullName evidence="1">Uncharacterized protein</fullName>
    </submittedName>
</protein>
<accession>A0A6J5NSW0</accession>
<name>A0A6J5NSW0_9CAUD</name>